<dbReference type="Pfam" id="PF04397">
    <property type="entry name" value="LytTR"/>
    <property type="match status" value="1"/>
</dbReference>
<feature type="domain" description="HTH LytTR-type" evidence="2">
    <location>
        <begin position="171"/>
        <end position="258"/>
    </location>
</feature>
<keyword evidence="4" id="KW-1185">Reference proteome</keyword>
<protein>
    <recommendedName>
        <fullName evidence="2">HTH LytTR-type domain-containing protein</fullName>
    </recommendedName>
</protein>
<evidence type="ECO:0000313" key="3">
    <source>
        <dbReference type="EMBL" id="AII85821.1"/>
    </source>
</evidence>
<feature type="transmembrane region" description="Helical" evidence="1">
    <location>
        <begin position="21"/>
        <end position="39"/>
    </location>
</feature>
<feature type="transmembrane region" description="Helical" evidence="1">
    <location>
        <begin position="51"/>
        <end position="76"/>
    </location>
</feature>
<dbReference type="Gene3D" id="2.40.50.1020">
    <property type="entry name" value="LytTr DNA-binding domain"/>
    <property type="match status" value="1"/>
</dbReference>
<dbReference type="SMART" id="SM00850">
    <property type="entry name" value="LytTR"/>
    <property type="match status" value="1"/>
</dbReference>
<evidence type="ECO:0000313" key="4">
    <source>
        <dbReference type="Proteomes" id="UP000028680"/>
    </source>
</evidence>
<keyword evidence="1" id="KW-0812">Transmembrane</keyword>
<dbReference type="KEGG" id="ptp:RCA23_c02560"/>
<feature type="transmembrane region" description="Helical" evidence="1">
    <location>
        <begin position="116"/>
        <end position="137"/>
    </location>
</feature>
<evidence type="ECO:0000259" key="2">
    <source>
        <dbReference type="PROSITE" id="PS50930"/>
    </source>
</evidence>
<dbReference type="PROSITE" id="PS50930">
    <property type="entry name" value="HTH_LYTTR"/>
    <property type="match status" value="1"/>
</dbReference>
<organism evidence="3 4">
    <name type="scientific">Planktomarina temperata RCA23</name>
    <dbReference type="NCBI Taxonomy" id="666509"/>
    <lineage>
        <taxon>Bacteria</taxon>
        <taxon>Pseudomonadati</taxon>
        <taxon>Pseudomonadota</taxon>
        <taxon>Alphaproteobacteria</taxon>
        <taxon>Rhodobacterales</taxon>
        <taxon>Paracoccaceae</taxon>
        <taxon>Planktomarina</taxon>
    </lineage>
</organism>
<reference evidence="3 4" key="1">
    <citation type="journal article" date="2014" name="ISME J.">
        <title>Adaptation of an abundant Roseobacter RCA organism to pelagic systems revealed by genomic and transcriptomic analyses.</title>
        <authorList>
            <person name="Voget S."/>
            <person name="Wemheuer B."/>
            <person name="Brinkhoff T."/>
            <person name="Vollmers J."/>
            <person name="Dietrich S."/>
            <person name="Giebel H.A."/>
            <person name="Beardsley C."/>
            <person name="Sardemann C."/>
            <person name="Bakenhus I."/>
            <person name="Billerbeck S."/>
            <person name="Daniel R."/>
            <person name="Simon M."/>
        </authorList>
    </citation>
    <scope>NUCLEOTIDE SEQUENCE [LARGE SCALE GENOMIC DNA]</scope>
    <source>
        <strain evidence="3 4">RCA23</strain>
    </source>
</reference>
<feature type="transmembrane region" description="Helical" evidence="1">
    <location>
        <begin position="83"/>
        <end position="110"/>
    </location>
</feature>
<dbReference type="RefSeq" id="WP_052376966.1">
    <property type="nucleotide sequence ID" value="NZ_CP003984.1"/>
</dbReference>
<gene>
    <name evidence="3" type="ORF">RCA23_c02560</name>
</gene>
<dbReference type="InterPro" id="IPR007492">
    <property type="entry name" value="LytTR_DNA-bd_dom"/>
</dbReference>
<evidence type="ECO:0000256" key="1">
    <source>
        <dbReference type="SAM" id="Phobius"/>
    </source>
</evidence>
<dbReference type="EMBL" id="CP003984">
    <property type="protein sequence ID" value="AII85821.1"/>
    <property type="molecule type" value="Genomic_DNA"/>
</dbReference>
<dbReference type="GO" id="GO:0003677">
    <property type="term" value="F:DNA binding"/>
    <property type="evidence" value="ECO:0007669"/>
    <property type="project" value="InterPro"/>
</dbReference>
<dbReference type="Proteomes" id="UP000028680">
    <property type="component" value="Chromosome"/>
</dbReference>
<sequence length="258" mass="27730">MNDSSTQQAMRDMRRVLGRPRTFGGLGLAAVLVTIVQPFGFHVPGPIGLTLMYWLLIIAVTFPLGFVISAACAALFRHRWSAALAAACAMGIAVTVLAYALNIVFLGWGIWELERWRVLTGSAVPVAALITILIHMIQAPVATASSPPQPPKAPVPPALLNRLPSDMRGAIQHLSAEDHYTRVTTSQGSCLVLLRFSDALQEVAPTPGLQVHRSHWVSFDAIDKAERRGDGARLILAGGASVPVSRSHMPRLRAKGIV</sequence>
<keyword evidence="1" id="KW-1133">Transmembrane helix</keyword>
<proteinExistence type="predicted"/>
<name>A0AAN0RGK0_9RHOB</name>
<dbReference type="AlphaFoldDB" id="A0AAN0RGK0"/>
<keyword evidence="1" id="KW-0472">Membrane</keyword>
<accession>A0AAN0RGK0</accession>